<evidence type="ECO:0000256" key="3">
    <source>
        <dbReference type="ARBA" id="ARBA00022525"/>
    </source>
</evidence>
<evidence type="ECO:0000256" key="6">
    <source>
        <dbReference type="SAM" id="SignalP"/>
    </source>
</evidence>
<keyword evidence="5" id="KW-1133">Transmembrane helix</keyword>
<evidence type="ECO:0000313" key="7">
    <source>
        <dbReference type="Proteomes" id="UP000694924"/>
    </source>
</evidence>
<dbReference type="SUPFAM" id="SSF63829">
    <property type="entry name" value="Calcium-dependent phosphotriesterase"/>
    <property type="match status" value="1"/>
</dbReference>
<organism evidence="7 8">
    <name type="scientific">Polistes dominula</name>
    <name type="common">European paper wasp</name>
    <name type="synonym">Vespa dominula</name>
    <dbReference type="NCBI Taxonomy" id="743375"/>
    <lineage>
        <taxon>Eukaryota</taxon>
        <taxon>Metazoa</taxon>
        <taxon>Ecdysozoa</taxon>
        <taxon>Arthropoda</taxon>
        <taxon>Hexapoda</taxon>
        <taxon>Insecta</taxon>
        <taxon>Pterygota</taxon>
        <taxon>Neoptera</taxon>
        <taxon>Endopterygota</taxon>
        <taxon>Hymenoptera</taxon>
        <taxon>Apocrita</taxon>
        <taxon>Aculeata</taxon>
        <taxon>Vespoidea</taxon>
        <taxon>Vespidae</taxon>
        <taxon>Polistinae</taxon>
        <taxon>Polistini</taxon>
        <taxon>Polistes</taxon>
    </lineage>
</organism>
<dbReference type="Proteomes" id="UP000694924">
    <property type="component" value="Unplaced"/>
</dbReference>
<keyword evidence="4 6" id="KW-0732">Signal</keyword>
<dbReference type="InterPro" id="IPR017996">
    <property type="entry name" value="MRJP/yellow-related"/>
</dbReference>
<dbReference type="GeneID" id="107072046"/>
<evidence type="ECO:0000256" key="5">
    <source>
        <dbReference type="SAM" id="Phobius"/>
    </source>
</evidence>
<protein>
    <submittedName>
        <fullName evidence="8">Protein yellow-like</fullName>
    </submittedName>
</protein>
<feature type="transmembrane region" description="Helical" evidence="5">
    <location>
        <begin position="413"/>
        <end position="437"/>
    </location>
</feature>
<dbReference type="Gene3D" id="2.120.10.30">
    <property type="entry name" value="TolB, C-terminal domain"/>
    <property type="match status" value="1"/>
</dbReference>
<keyword evidence="7" id="KW-1185">Reference proteome</keyword>
<feature type="signal peptide" evidence="6">
    <location>
        <begin position="1"/>
        <end position="23"/>
    </location>
</feature>
<dbReference type="PANTHER" id="PTHR10009:SF18">
    <property type="entry name" value="PROTEIN YELLOW-LIKE PROTEIN"/>
    <property type="match status" value="1"/>
</dbReference>
<reference evidence="8" key="1">
    <citation type="submission" date="2025-08" db="UniProtKB">
        <authorList>
            <consortium name="RefSeq"/>
        </authorList>
    </citation>
    <scope>IDENTIFICATION</scope>
    <source>
        <tissue evidence="8">Whole body</tissue>
    </source>
</reference>
<evidence type="ECO:0000256" key="4">
    <source>
        <dbReference type="ARBA" id="ARBA00022729"/>
    </source>
</evidence>
<evidence type="ECO:0000256" key="2">
    <source>
        <dbReference type="ARBA" id="ARBA00009127"/>
    </source>
</evidence>
<name>A0ABM1J3S6_POLDO</name>
<dbReference type="PRINTS" id="PR01366">
    <property type="entry name" value="ROYALJELLY"/>
</dbReference>
<dbReference type="Pfam" id="PF03022">
    <property type="entry name" value="MRJP"/>
    <property type="match status" value="1"/>
</dbReference>
<comment type="similarity">
    <text evidence="2">Belongs to the major royal jelly protein family.</text>
</comment>
<keyword evidence="5" id="KW-0472">Membrane</keyword>
<dbReference type="InterPro" id="IPR011042">
    <property type="entry name" value="6-blade_b-propeller_TolB-like"/>
</dbReference>
<gene>
    <name evidence="8" type="primary">LOC107072046</name>
</gene>
<feature type="chain" id="PRO_5045590334" evidence="6">
    <location>
        <begin position="24"/>
        <end position="438"/>
    </location>
</feature>
<dbReference type="PANTHER" id="PTHR10009">
    <property type="entry name" value="PROTEIN YELLOW-RELATED"/>
    <property type="match status" value="1"/>
</dbReference>
<proteinExistence type="inferred from homology"/>
<evidence type="ECO:0000313" key="8">
    <source>
        <dbReference type="RefSeq" id="XP_015187113.1"/>
    </source>
</evidence>
<dbReference type="RefSeq" id="XP_015187113.1">
    <property type="nucleotide sequence ID" value="XM_015331627.1"/>
</dbReference>
<keyword evidence="3" id="KW-0964">Secreted</keyword>
<accession>A0ABM1J3S6</accession>
<comment type="subcellular location">
    <subcellularLocation>
        <location evidence="1">Secreted</location>
    </subcellularLocation>
</comment>
<evidence type="ECO:0000256" key="1">
    <source>
        <dbReference type="ARBA" id="ARBA00004613"/>
    </source>
</evidence>
<keyword evidence="5" id="KW-0812">Transmembrane</keyword>
<sequence>MKGLTLSLLILTVVATVTRVARCYEPFQVIFQWNTIDVVWPTEEMRQFALRKGDYVPANNLISGIKFWKNKMYLTVPRWKSGVPVTLGVTSAIPIERNTAPKLEAFPSWAMQKVGDCNAFQLVHGMEIDPKGRMWVLDTGRPAALTLDSKSECKPRLVILDLENKGEILRSYEFPEDVAPRATAYLNDIVLDHEDGGMAYITDNGNNDPGIIVYSLKNNTSWKIRHESMKAKAEAVGFMVSKTHVILPIHVDGIALSPASSKDRHVYYSPISSFHLYSLPTSVLKNNTKDVNRYVKELGRKSSQTDGMAMSATGVLYFGLLADDAVAIWDTKQSNSFTTGQRIISRDHTHMQWPDTFAFDEDGNFYCVTNSFQNFINNLVDVNVPNYRVIKTRALSKSYQYFEDGTAPELPNITAGVAGLSVLLSTILFPLFLLHIFN</sequence>